<evidence type="ECO:0000313" key="2">
    <source>
        <dbReference type="EMBL" id="RHB37807.1"/>
    </source>
</evidence>
<evidence type="ECO:0000256" key="1">
    <source>
        <dbReference type="SAM" id="SignalP"/>
    </source>
</evidence>
<name>A0A413VVZ8_9BACE</name>
<dbReference type="RefSeq" id="WP_122200930.1">
    <property type="nucleotide sequence ID" value="NZ_CABJFV010000002.1"/>
</dbReference>
<organism evidence="2 3">
    <name type="scientific">Bacteroides nordii</name>
    <dbReference type="NCBI Taxonomy" id="291645"/>
    <lineage>
        <taxon>Bacteria</taxon>
        <taxon>Pseudomonadati</taxon>
        <taxon>Bacteroidota</taxon>
        <taxon>Bacteroidia</taxon>
        <taxon>Bacteroidales</taxon>
        <taxon>Bacteroidaceae</taxon>
        <taxon>Bacteroides</taxon>
    </lineage>
</organism>
<dbReference type="Pfam" id="PF16120">
    <property type="entry name" value="DUF4836"/>
    <property type="match status" value="1"/>
</dbReference>
<reference evidence="2 3" key="1">
    <citation type="submission" date="2018-08" db="EMBL/GenBank/DDBJ databases">
        <title>A genome reference for cultivated species of the human gut microbiota.</title>
        <authorList>
            <person name="Zou Y."/>
            <person name="Xue W."/>
            <person name="Luo G."/>
        </authorList>
    </citation>
    <scope>NUCLEOTIDE SEQUENCE [LARGE SCALE GENOMIC DNA]</scope>
    <source>
        <strain evidence="2 3">AM40-30BH</strain>
    </source>
</reference>
<feature type="signal peptide" evidence="1">
    <location>
        <begin position="1"/>
        <end position="20"/>
    </location>
</feature>
<feature type="chain" id="PRO_5019225362" evidence="1">
    <location>
        <begin position="21"/>
        <end position="518"/>
    </location>
</feature>
<gene>
    <name evidence="2" type="ORF">DW888_04385</name>
</gene>
<dbReference type="InterPro" id="IPR032276">
    <property type="entry name" value="DUF4836"/>
</dbReference>
<dbReference type="Proteomes" id="UP000284379">
    <property type="component" value="Unassembled WGS sequence"/>
</dbReference>
<keyword evidence="1" id="KW-0732">Signal</keyword>
<accession>A0A413VVZ8</accession>
<dbReference type="PROSITE" id="PS51257">
    <property type="entry name" value="PROKAR_LIPOPROTEIN"/>
    <property type="match status" value="1"/>
</dbReference>
<dbReference type="EMBL" id="QSGO01000002">
    <property type="protein sequence ID" value="RHB37807.1"/>
    <property type="molecule type" value="Genomic_DNA"/>
</dbReference>
<dbReference type="AlphaFoldDB" id="A0A413VVZ8"/>
<sequence length="518" mass="57481">MAKRMISRLSVLVVLMVFMAACSKKSEYTNVIPADASAVASIHLKSLADKSGLKDKENEAAKQKMIEALKSGTTAATFQQLEKVLNNPKESGIDVDAPVYAFTATSFPYTALVAKVSNQDKLHTSLDIMVKEQICQPIEAADDYSYTRMGQRDIFAFNETTVMLVQTGSTSQMENAQKMISELMKQTAEKSIANNAGFQKMQKQKGDINFFASLAALPKEYTRQLNLGLTGIKIDPKDIMALGSLSFEKGKIALLFEYYTENEEAKAMLKKQEKATIKLNNTFLKYFPASTIAFMSVGANGEELYNLLQENEEFRNTVSISKAEEVKALFASFNGDISAGLINVTMGKDPAFVAYADVKNGNALKALYDNKKALNLKKGEDIVQLGENEYVYKSRAMNIFFGLKDKQMYATNDELLYKNIDKAADKSIKDVAYASDMKGKNFFFVVNMDAILELPIVKMMVGFGGEEYQMYYNLASQISYLEISNVSDGVSEISLVLKDKDTNSLKQIVNFAKKFAGM</sequence>
<evidence type="ECO:0000313" key="3">
    <source>
        <dbReference type="Proteomes" id="UP000284379"/>
    </source>
</evidence>
<comment type="caution">
    <text evidence="2">The sequence shown here is derived from an EMBL/GenBank/DDBJ whole genome shotgun (WGS) entry which is preliminary data.</text>
</comment>
<proteinExistence type="predicted"/>
<protein>
    <submittedName>
        <fullName evidence="2">DUF4836 family protein</fullName>
    </submittedName>
</protein>